<evidence type="ECO:0000313" key="5">
    <source>
        <dbReference type="EMBL" id="MDN3491919.1"/>
    </source>
</evidence>
<dbReference type="RefSeq" id="WP_290205606.1">
    <property type="nucleotide sequence ID" value="NZ_JASDDK010000001.1"/>
</dbReference>
<sequence length="1271" mass="141588">MKTKLLTLALLFSITISAQITKSEAYIPGTKLVFYANECGNAIPEVAGKLTFCDGNGNLGVVEESYGLNNRNIRFMVENRANADEAFVTNEGLSIKLTDGTYENVPNIAIPDFTTAGDWQNDNIFRSALIMPNNNVIFSGGDSFLYTYNRTQKTIATIGFPNFHSPVTFTYDEDRDIAWIIARQGSNTYLYNYNETLGLVYVSALSSTISAAQLSSGALNSPTFTYRDDHLYFGIQSGLFKVSVLDYTTTSYNTTSTPSIPSDYVNDLKFDDNGDLWLALNETNDGSILKFNIANETFEQYELPRITNPAYTYKFSNLALDNAGTIWCTALNYNGLIKLEFDQGVPQWEQIPLTDLPQLGVETPYVPDNIFYKNDKLYFTTFSASSGSSSVDQILVNDNGNWSSITDTETGNISYVSSQRFNYNLPDDDGGMWWFNWYDDVIVHRKANDEQFVFTDIPNLGSYAAIDTDDKPIIPLSVNGTKITKIDTPLFYGLLNDTNQNANGLVRHKDEVWWYNESTLQIKILKYNQVIATFDLDDSYENIYDFQVDSNGDAWFSKNASNGSIIKKFDTSTATTTDYTFTENLGTLKRTVAAPNGGMWFVRFNGLIYYDGSAFTTYPAANYSQLSNIVSLIVDTNNTAHALLNDNAAIVKIENAGISNVSFSTTFLEGINSILPALGHYRPDDLSIDSEGAMWTHASLNTFKLTDADTAKEYRTEGETYNVSGLIYNDLNENDAFDAGEEFAGQLVALKLNGNVYSTFTNANGVYAFYMYDENSTYEITLPTIGQFVTATNRQLEVAVGDSDQNYDGNDFQLKPKFINSLLVKSSSKLGAWGFVRANFENTYTTAIGNLSTTKTFNNLEVTYTFKNQDENSTNVLPSIDDVKVYELDPNGGFHIIDNIIIDQKSNKWSVDLPLGAYTQNELTITPDITETGSKTDITVTIPTVSPLNTYIIEIETGLFDPSESGVVINHGVSKMGSDNFEDTNSNPLTDPIILFPLEDRDDNNTGFDVGDSPYLNPNDVYIDPPYLDPKQVYGPSSYRAKIYSAYDPNDKLVDEGVPGVINDRHIERKWLTYTIRFENSGNFSAKDVVVTDVLDANLDPNSVKVIVASHNYTVDILKNGTDESVLKFSFNDIFLPFDDANNDGYIKFKIKAEEGIAEDTVVNNSANIYFDQNPAIITNVIEVRFLTIETLGIVDENLESQFKMYPNPSSSIVNIETKLQIENVEVYSILGHKVLETKSKKIDVSQLSGGTYILKVSSERGTISKKLIID</sequence>
<feature type="domain" description="DUF7619" evidence="4">
    <location>
        <begin position="1048"/>
        <end position="1182"/>
    </location>
</feature>
<dbReference type="NCBIfam" id="TIGR04183">
    <property type="entry name" value="Por_Secre_tail"/>
    <property type="match status" value="1"/>
</dbReference>
<dbReference type="PANTHER" id="PTHR40274">
    <property type="entry name" value="VIRGINIAMYCIN B LYASE"/>
    <property type="match status" value="1"/>
</dbReference>
<dbReference type="SUPFAM" id="SSF63829">
    <property type="entry name" value="Calcium-dependent phosphotriesterase"/>
    <property type="match status" value="1"/>
</dbReference>
<dbReference type="Gene3D" id="2.60.40.740">
    <property type="match status" value="1"/>
</dbReference>
<dbReference type="Gene3D" id="2.130.10.10">
    <property type="entry name" value="YVTN repeat-like/Quinoprotein amine dehydrogenase"/>
    <property type="match status" value="2"/>
</dbReference>
<gene>
    <name evidence="5" type="ORF">QMA06_04235</name>
</gene>
<keyword evidence="1 2" id="KW-0732">Signal</keyword>
<evidence type="ECO:0000259" key="4">
    <source>
        <dbReference type="Pfam" id="PF24595"/>
    </source>
</evidence>
<accession>A0ABT7ZSW9</accession>
<proteinExistence type="predicted"/>
<keyword evidence="6" id="KW-1185">Reference proteome</keyword>
<comment type="caution">
    <text evidence="5">The sequence shown here is derived from an EMBL/GenBank/DDBJ whole genome shotgun (WGS) entry which is preliminary data.</text>
</comment>
<feature type="signal peptide" evidence="2">
    <location>
        <begin position="1"/>
        <end position="18"/>
    </location>
</feature>
<protein>
    <submittedName>
        <fullName evidence="5">T9SS type A sorting domain-containing protein</fullName>
    </submittedName>
</protein>
<evidence type="ECO:0000256" key="1">
    <source>
        <dbReference type="ARBA" id="ARBA00022729"/>
    </source>
</evidence>
<evidence type="ECO:0000259" key="3">
    <source>
        <dbReference type="Pfam" id="PF18962"/>
    </source>
</evidence>
<dbReference type="Pfam" id="PF18962">
    <property type="entry name" value="Por_Secre_tail"/>
    <property type="match status" value="1"/>
</dbReference>
<dbReference type="InterPro" id="IPR051344">
    <property type="entry name" value="Vgb"/>
</dbReference>
<dbReference type="EMBL" id="JASDDK010000001">
    <property type="protein sequence ID" value="MDN3491919.1"/>
    <property type="molecule type" value="Genomic_DNA"/>
</dbReference>
<dbReference type="InterPro" id="IPR026444">
    <property type="entry name" value="Secre_tail"/>
</dbReference>
<dbReference type="Proteomes" id="UP001231197">
    <property type="component" value="Unassembled WGS sequence"/>
</dbReference>
<dbReference type="PANTHER" id="PTHR40274:SF3">
    <property type="entry name" value="VIRGINIAMYCIN B LYASE"/>
    <property type="match status" value="1"/>
</dbReference>
<dbReference type="SUPFAM" id="SSF101898">
    <property type="entry name" value="NHL repeat"/>
    <property type="match status" value="1"/>
</dbReference>
<feature type="chain" id="PRO_5045054891" evidence="2">
    <location>
        <begin position="19"/>
        <end position="1271"/>
    </location>
</feature>
<dbReference type="InterPro" id="IPR015943">
    <property type="entry name" value="WD40/YVTN_repeat-like_dom_sf"/>
</dbReference>
<evidence type="ECO:0000256" key="2">
    <source>
        <dbReference type="SAM" id="SignalP"/>
    </source>
</evidence>
<feature type="domain" description="Secretion system C-terminal sorting" evidence="3">
    <location>
        <begin position="1205"/>
        <end position="1270"/>
    </location>
</feature>
<dbReference type="InterPro" id="IPR055353">
    <property type="entry name" value="DUF7619"/>
</dbReference>
<organism evidence="5 6">
    <name type="scientific">Winogradskyella bathintestinalis</name>
    <dbReference type="NCBI Taxonomy" id="3035208"/>
    <lineage>
        <taxon>Bacteria</taxon>
        <taxon>Pseudomonadati</taxon>
        <taxon>Bacteroidota</taxon>
        <taxon>Flavobacteriia</taxon>
        <taxon>Flavobacteriales</taxon>
        <taxon>Flavobacteriaceae</taxon>
        <taxon>Winogradskyella</taxon>
    </lineage>
</organism>
<dbReference type="NCBIfam" id="TIGR01451">
    <property type="entry name" value="B_ant_repeat"/>
    <property type="match status" value="1"/>
</dbReference>
<dbReference type="Pfam" id="PF24595">
    <property type="entry name" value="DUF7619"/>
    <property type="match status" value="1"/>
</dbReference>
<name>A0ABT7ZSW9_9FLAO</name>
<reference evidence="5 6" key="1">
    <citation type="journal article" date="2023" name="Int. J. Syst. Evol. Microbiol.">
        <title>Winogradskyella bathintestinalis sp. nov., isolated from the intestine of the deep-sea loosejaw dragonfish, Malacosteus niger.</title>
        <authorList>
            <person name="Uniacke-Lowe S."/>
            <person name="Johnson C.N."/>
            <person name="Stanton C."/>
            <person name="Hill C."/>
            <person name="Ross P."/>
        </authorList>
    </citation>
    <scope>NUCLEOTIDE SEQUENCE [LARGE SCALE GENOMIC DNA]</scope>
    <source>
        <strain evidence="5 6">APC 3343</strain>
    </source>
</reference>
<evidence type="ECO:0000313" key="6">
    <source>
        <dbReference type="Proteomes" id="UP001231197"/>
    </source>
</evidence>
<dbReference type="InterPro" id="IPR047589">
    <property type="entry name" value="DUF11_rpt"/>
</dbReference>